<evidence type="ECO:0000256" key="4">
    <source>
        <dbReference type="ARBA" id="ARBA00012595"/>
    </source>
</evidence>
<evidence type="ECO:0000256" key="5">
    <source>
        <dbReference type="ARBA" id="ARBA00022801"/>
    </source>
</evidence>
<keyword evidence="6 9" id="KW-0119">Carbohydrate metabolism</keyword>
<dbReference type="Gene3D" id="3.20.20.80">
    <property type="entry name" value="Glycosidases"/>
    <property type="match status" value="1"/>
</dbReference>
<dbReference type="InterPro" id="IPR006047">
    <property type="entry name" value="GH13_cat_dom"/>
</dbReference>
<dbReference type="PANTHER" id="PTHR43447">
    <property type="entry name" value="ALPHA-AMYLASE"/>
    <property type="match status" value="1"/>
</dbReference>
<evidence type="ECO:0000256" key="2">
    <source>
        <dbReference type="ARBA" id="ARBA00001913"/>
    </source>
</evidence>
<feature type="region of interest" description="Disordered" evidence="10">
    <location>
        <begin position="1"/>
        <end position="25"/>
    </location>
</feature>
<feature type="domain" description="Glycosyl hydrolase family 13 catalytic" evidence="12">
    <location>
        <begin position="298"/>
        <end position="690"/>
    </location>
</feature>
<protein>
    <recommendedName>
        <fullName evidence="4 9">Alpha-amylase</fullName>
        <ecNumber evidence="4 9">3.2.1.1</ecNumber>
    </recommendedName>
</protein>
<evidence type="ECO:0000256" key="8">
    <source>
        <dbReference type="RuleBase" id="RU003615"/>
    </source>
</evidence>
<feature type="compositionally biased region" description="Polar residues" evidence="10">
    <location>
        <begin position="64"/>
        <end position="88"/>
    </location>
</feature>
<accession>A0ABR2HXU7</accession>
<dbReference type="EMBL" id="JAPFFF010000021">
    <property type="protein sequence ID" value="KAK8854099.1"/>
    <property type="molecule type" value="Genomic_DNA"/>
</dbReference>
<dbReference type="EC" id="3.2.1.1" evidence="4 9"/>
<dbReference type="InterPro" id="IPR017853">
    <property type="entry name" value="GH"/>
</dbReference>
<dbReference type="Pfam" id="PF00128">
    <property type="entry name" value="Alpha-amylase"/>
    <property type="match status" value="1"/>
</dbReference>
<feature type="region of interest" description="Disordered" evidence="10">
    <location>
        <begin position="60"/>
        <end position="160"/>
    </location>
</feature>
<keyword evidence="7 9" id="KW-0326">Glycosidase</keyword>
<feature type="compositionally biased region" description="Acidic residues" evidence="10">
    <location>
        <begin position="1"/>
        <end position="12"/>
    </location>
</feature>
<dbReference type="Proteomes" id="UP001470230">
    <property type="component" value="Unassembled WGS sequence"/>
</dbReference>
<gene>
    <name evidence="13" type="ORF">M9Y10_016649</name>
</gene>
<evidence type="ECO:0000313" key="14">
    <source>
        <dbReference type="Proteomes" id="UP001470230"/>
    </source>
</evidence>
<keyword evidence="5 9" id="KW-0378">Hydrolase</keyword>
<proteinExistence type="inferred from homology"/>
<feature type="compositionally biased region" description="Polar residues" evidence="10">
    <location>
        <begin position="122"/>
        <end position="154"/>
    </location>
</feature>
<feature type="compositionally biased region" description="Low complexity" evidence="10">
    <location>
        <begin position="97"/>
        <end position="121"/>
    </location>
</feature>
<comment type="similarity">
    <text evidence="3 8">Belongs to the glycosyl hydrolase 13 family.</text>
</comment>
<dbReference type="PRINTS" id="PR00110">
    <property type="entry name" value="ALPHAAMYLASE"/>
</dbReference>
<reference evidence="13 14" key="1">
    <citation type="submission" date="2024-04" db="EMBL/GenBank/DDBJ databases">
        <title>Tritrichomonas musculus Genome.</title>
        <authorList>
            <person name="Alves-Ferreira E."/>
            <person name="Grigg M."/>
            <person name="Lorenzi H."/>
            <person name="Galac M."/>
        </authorList>
    </citation>
    <scope>NUCLEOTIDE SEQUENCE [LARGE SCALE GENOMIC DNA]</scope>
    <source>
        <strain evidence="13 14">EAF2021</strain>
    </source>
</reference>
<comment type="catalytic activity">
    <reaction evidence="1 9">
        <text>Endohydrolysis of (1-&gt;4)-alpha-D-glucosidic linkages in polysaccharides containing three or more (1-&gt;4)-alpha-linked D-glucose units.</text>
        <dbReference type="EC" id="3.2.1.1"/>
    </reaction>
</comment>
<evidence type="ECO:0000256" key="9">
    <source>
        <dbReference type="RuleBase" id="RU361134"/>
    </source>
</evidence>
<name>A0ABR2HXU7_9EUKA</name>
<evidence type="ECO:0000256" key="7">
    <source>
        <dbReference type="ARBA" id="ARBA00023295"/>
    </source>
</evidence>
<evidence type="ECO:0000256" key="10">
    <source>
        <dbReference type="SAM" id="MobiDB-lite"/>
    </source>
</evidence>
<dbReference type="SUPFAM" id="SSF51445">
    <property type="entry name" value="(Trans)glycosidases"/>
    <property type="match status" value="1"/>
</dbReference>
<organism evidence="13 14">
    <name type="scientific">Tritrichomonas musculus</name>
    <dbReference type="NCBI Taxonomy" id="1915356"/>
    <lineage>
        <taxon>Eukaryota</taxon>
        <taxon>Metamonada</taxon>
        <taxon>Parabasalia</taxon>
        <taxon>Tritrichomonadida</taxon>
        <taxon>Tritrichomonadidae</taxon>
        <taxon>Tritrichomonas</taxon>
    </lineage>
</organism>
<evidence type="ECO:0000313" key="13">
    <source>
        <dbReference type="EMBL" id="KAK8854099.1"/>
    </source>
</evidence>
<feature type="transmembrane region" description="Helical" evidence="11">
    <location>
        <begin position="32"/>
        <end position="56"/>
    </location>
</feature>
<comment type="caution">
    <text evidence="13">The sequence shown here is derived from an EMBL/GenBank/DDBJ whole genome shotgun (WGS) entry which is preliminary data.</text>
</comment>
<evidence type="ECO:0000256" key="11">
    <source>
        <dbReference type="SAM" id="Phobius"/>
    </source>
</evidence>
<keyword evidence="11" id="KW-0472">Membrane</keyword>
<evidence type="ECO:0000256" key="3">
    <source>
        <dbReference type="ARBA" id="ARBA00008061"/>
    </source>
</evidence>
<dbReference type="InterPro" id="IPR006046">
    <property type="entry name" value="Alpha_amylase"/>
</dbReference>
<keyword evidence="11" id="KW-0812">Transmembrane</keyword>
<dbReference type="SMART" id="SM00642">
    <property type="entry name" value="Aamy"/>
    <property type="match status" value="1"/>
</dbReference>
<comment type="cofactor">
    <cofactor evidence="2">
        <name>Ca(2+)</name>
        <dbReference type="ChEBI" id="CHEBI:29108"/>
    </cofactor>
</comment>
<keyword evidence="11" id="KW-1133">Transmembrane helix</keyword>
<sequence length="743" mass="83108">MSFEAIDEEPLLNEEPNISTVTEEPKCKTPSCFTLSLIGVGITALVILIIGLSIGLTKDKDSTSQEINPVQPPSDFSRTIPSTYTHYPSATPRVPETPSTSSSSSTSTTTGFSPFPTKTPTRSSVPTATPTPYSQTPISHSPSPSASTIKTSEPTIDDLPRCQIYPQMECVGGASRMDAQYTNHTFHTPTRGAEGWRPGYQDMSVLTGYAQLKYKPGRTGCIVNIITKTKRPLTLTYHFDGVAQTSNSKDYDSSYTGLLKVKVTAASGEQLELDDIDFIWNNQPIAARNGDYRNGQKGAVVELFGWPDEDIEKECKHIAEAGYLGVKLFPHQEQLMADQPDNGLINPWYWMYQPISYRLQGRMGTRDQLRKMIKTCRSYGLRVYADAVVNHMTGGGNDVLKHRNPNAGCAEWDGQYKYSSINSTHNSPFYTPSWTYSHNHRGEPDNVLEFPGVPYGPMDFHCNKGLNSWSDPEILNTGWLSGLSDLDTSQEYVRQRICDYFVDLLSIGFSGFRVDAAKHIHPDDLAVIFAKFKESMGGSLPEDWFTWLEVLTGGESYLLVQSGSSYSFTTYFEEQLKKQGMSADDILKIKIWWCGYPVEPYNDNGSIDKRRKVIQNDDHDQQNPGSSSRDMHDAGCVLVKGCEPSKHRGFEVMLFNNPSGADNNDNDYPIRMVLSSYYFENDIMSIPDGKSVCSLCKATCNGCRGREKIQAYQENAQAYSGKGYTYVHRDNEIIQAMRKWMHL</sequence>
<evidence type="ECO:0000256" key="1">
    <source>
        <dbReference type="ARBA" id="ARBA00000548"/>
    </source>
</evidence>
<evidence type="ECO:0000259" key="12">
    <source>
        <dbReference type="SMART" id="SM00642"/>
    </source>
</evidence>
<keyword evidence="14" id="KW-1185">Reference proteome</keyword>
<evidence type="ECO:0000256" key="6">
    <source>
        <dbReference type="ARBA" id="ARBA00023277"/>
    </source>
</evidence>